<dbReference type="InterPro" id="IPR002081">
    <property type="entry name" value="Cryptochrome/DNA_photolyase_1"/>
</dbReference>
<gene>
    <name evidence="16" type="ORF">C5O18_04185</name>
</gene>
<evidence type="ECO:0000256" key="7">
    <source>
        <dbReference type="ARBA" id="ARBA00022991"/>
    </source>
</evidence>
<dbReference type="Gene3D" id="1.25.40.80">
    <property type="match status" value="1"/>
</dbReference>
<evidence type="ECO:0000259" key="15">
    <source>
        <dbReference type="PROSITE" id="PS51645"/>
    </source>
</evidence>
<dbReference type="PANTHER" id="PTHR11455:SF9">
    <property type="entry name" value="CRYPTOCHROME CIRCADIAN CLOCK 5 ISOFORM X1"/>
    <property type="match status" value="1"/>
</dbReference>
<dbReference type="GO" id="GO:0009416">
    <property type="term" value="P:response to light stimulus"/>
    <property type="evidence" value="ECO:0007669"/>
    <property type="project" value="TreeGrafter"/>
</dbReference>
<comment type="cofactor">
    <cofactor evidence="1">
        <name>(6R)-5,10-methylene-5,6,7,8-tetrahydrofolate</name>
        <dbReference type="ChEBI" id="CHEBI:15636"/>
    </cofactor>
</comment>
<evidence type="ECO:0000313" key="16">
    <source>
        <dbReference type="EMBL" id="PQA46764.1"/>
    </source>
</evidence>
<comment type="cofactor">
    <cofactor evidence="12">
        <name>FAD</name>
        <dbReference type="ChEBI" id="CHEBI:57692"/>
    </cofactor>
    <text evidence="12">Binds 1 FAD per subunit.</text>
</comment>
<dbReference type="InterPro" id="IPR006050">
    <property type="entry name" value="DNA_photolyase_N"/>
</dbReference>
<dbReference type="RefSeq" id="WP_105191736.1">
    <property type="nucleotide sequence ID" value="NZ_PTQZ01000066.1"/>
</dbReference>
<keyword evidence="17" id="KW-1185">Reference proteome</keyword>
<dbReference type="GO" id="GO:0003677">
    <property type="term" value="F:DNA binding"/>
    <property type="evidence" value="ECO:0007669"/>
    <property type="project" value="TreeGrafter"/>
</dbReference>
<keyword evidence="7 14" id="KW-0157">Chromophore</keyword>
<reference evidence="17" key="1">
    <citation type="submission" date="2018-02" db="EMBL/GenBank/DDBJ databases">
        <title>Genome sequencing of Solimonas sp. HR-BB.</title>
        <authorList>
            <person name="Lee Y."/>
            <person name="Jeon C.O."/>
        </authorList>
    </citation>
    <scope>NUCLEOTIDE SEQUENCE [LARGE SCALE GENOMIC DNA]</scope>
    <source>
        <strain evidence="17">HR-E</strain>
    </source>
</reference>
<dbReference type="EMBL" id="PTQZ01000066">
    <property type="protein sequence ID" value="PQA46764.1"/>
    <property type="molecule type" value="Genomic_DNA"/>
</dbReference>
<comment type="similarity">
    <text evidence="2">Belongs to the DNA photolyase class-1 family.</text>
</comment>
<evidence type="ECO:0000256" key="10">
    <source>
        <dbReference type="ARBA" id="ARBA00059220"/>
    </source>
</evidence>
<evidence type="ECO:0000256" key="8">
    <source>
        <dbReference type="ARBA" id="ARBA00031671"/>
    </source>
</evidence>
<evidence type="ECO:0000313" key="17">
    <source>
        <dbReference type="Proteomes" id="UP000243900"/>
    </source>
</evidence>
<dbReference type="Pfam" id="PF00875">
    <property type="entry name" value="DNA_photolyase"/>
    <property type="match status" value="1"/>
</dbReference>
<dbReference type="GO" id="GO:0071949">
    <property type="term" value="F:FAD binding"/>
    <property type="evidence" value="ECO:0007669"/>
    <property type="project" value="TreeGrafter"/>
</dbReference>
<comment type="function">
    <text evidence="10">Involved in repair of UV radiation-induced DNA damage. Catalyzes the light-dependent monomerization (300-600 nm) of cyclobutyl pyrimidine dimers (in cis-syn configuration), which are formed between adjacent bases on the same DNA strand upon exposure to ultraviolet radiation.</text>
</comment>
<evidence type="ECO:0000256" key="14">
    <source>
        <dbReference type="RuleBase" id="RU004182"/>
    </source>
</evidence>
<feature type="binding site" evidence="12">
    <location>
        <position position="242"/>
    </location>
    <ligand>
        <name>FAD</name>
        <dbReference type="ChEBI" id="CHEBI:57692"/>
    </ligand>
</feature>
<feature type="domain" description="Photolyase/cryptochrome alpha/beta" evidence="15">
    <location>
        <begin position="12"/>
        <end position="146"/>
    </location>
</feature>
<evidence type="ECO:0000256" key="2">
    <source>
        <dbReference type="ARBA" id="ARBA00005862"/>
    </source>
</evidence>
<evidence type="ECO:0000256" key="9">
    <source>
        <dbReference type="ARBA" id="ARBA00033999"/>
    </source>
</evidence>
<dbReference type="GO" id="GO:0003904">
    <property type="term" value="F:deoxyribodipyrimidine photo-lyase activity"/>
    <property type="evidence" value="ECO:0007669"/>
    <property type="project" value="UniProtKB-EC"/>
</dbReference>
<evidence type="ECO:0000256" key="1">
    <source>
        <dbReference type="ARBA" id="ARBA00001932"/>
    </source>
</evidence>
<proteinExistence type="inferred from homology"/>
<dbReference type="Gene3D" id="1.10.579.10">
    <property type="entry name" value="DNA Cyclobutane Dipyrimidine Photolyase, subunit A, domain 3"/>
    <property type="match status" value="1"/>
</dbReference>
<feature type="binding site" evidence="12">
    <location>
        <begin position="254"/>
        <end position="258"/>
    </location>
    <ligand>
        <name>FAD</name>
        <dbReference type="ChEBI" id="CHEBI:57692"/>
    </ligand>
</feature>
<dbReference type="InterPro" id="IPR005101">
    <property type="entry name" value="Cryptochr/Photolyase_FAD-bd"/>
</dbReference>
<organism evidence="16 17">
    <name type="scientific">Amnimonas aquatica</name>
    <dbReference type="NCBI Taxonomy" id="2094561"/>
    <lineage>
        <taxon>Bacteria</taxon>
        <taxon>Pseudomonadati</taxon>
        <taxon>Pseudomonadota</taxon>
        <taxon>Gammaproteobacteria</taxon>
        <taxon>Moraxellales</taxon>
        <taxon>Moraxellaceae</taxon>
        <taxon>Amnimonas</taxon>
    </lineage>
</organism>
<dbReference type="OrthoDB" id="9772484at2"/>
<accession>A0A2P6AT84</accession>
<evidence type="ECO:0000256" key="13">
    <source>
        <dbReference type="PIRSR" id="PIRSR602081-2"/>
    </source>
</evidence>
<feature type="site" description="Electron transfer via tryptophanyl radical" evidence="13">
    <location>
        <position position="379"/>
    </location>
</feature>
<evidence type="ECO:0000256" key="12">
    <source>
        <dbReference type="PIRSR" id="PIRSR602081-1"/>
    </source>
</evidence>
<keyword evidence="5 12" id="KW-0285">Flavoprotein</keyword>
<dbReference type="PROSITE" id="PS00394">
    <property type="entry name" value="DNA_PHOTOLYASES_1_1"/>
    <property type="match status" value="1"/>
</dbReference>
<dbReference type="SUPFAM" id="SSF48173">
    <property type="entry name" value="Cryptochrome/photolyase FAD-binding domain"/>
    <property type="match status" value="1"/>
</dbReference>
<dbReference type="GO" id="GO:0000719">
    <property type="term" value="P:photoreactive repair"/>
    <property type="evidence" value="ECO:0007669"/>
    <property type="project" value="UniProtKB-ARBA"/>
</dbReference>
<dbReference type="PANTHER" id="PTHR11455">
    <property type="entry name" value="CRYPTOCHROME"/>
    <property type="match status" value="1"/>
</dbReference>
<comment type="caution">
    <text evidence="16">The sequence shown here is derived from an EMBL/GenBank/DDBJ whole genome shotgun (WGS) entry which is preliminary data.</text>
</comment>
<dbReference type="EC" id="4.1.99.3" evidence="3"/>
<sequence length="495" mass="55313">MPASPPAHHAVPHVAVWLRQDLRAADNTALLAACADPRTRVTALYAITPGQWQQHDVAGVRIDFELRQLACLRDELAALNIPLCLLEADDYAALVPVLARWADAHGVTTLHANRQYEINEQARDRAVASALQAQDIDTHWHEDLCIVPPGRVLTGDRRFYTVFTPFRRNWQQQLDDHGTRPRGLPAQREAMAYGVSASPLPERIAGYPSHVDAGVARALWPAGEAHAHDRLAGFITEAGGDYDRRRDLPAIDGTSTLSPYLAAGVLSARQCLHAARRQLAHARDARGLDTWIGELCWRDFYKHILVGFPHVCRHQAFKRETDAIAWRHDDALFRAWCEGRTGYPVVDAAMRQLLETGWMHNRLRMISAMFLSKDLFIDWRLGERHFMRHLIDGDLSANNGGWQWSASTGNDAAPYFRVFNPTLQGRKFDPDGEFIRRFLPALAGLDARRVHEPHAKQVDALLDYPLPVVDHGEARLHAIAAFRALAPAGSGEAPG</sequence>
<name>A0A2P6AT84_9GAMM</name>
<dbReference type="SUPFAM" id="SSF52425">
    <property type="entry name" value="Cryptochrome/photolyase, N-terminal domain"/>
    <property type="match status" value="1"/>
</dbReference>
<comment type="catalytic activity">
    <reaction evidence="9">
        <text>cyclobutadipyrimidine (in DNA) = 2 pyrimidine residues (in DNA).</text>
        <dbReference type="EC" id="4.1.99.3"/>
    </reaction>
</comment>
<evidence type="ECO:0000256" key="11">
    <source>
        <dbReference type="ARBA" id="ARBA00083107"/>
    </source>
</evidence>
<dbReference type="InterPro" id="IPR036134">
    <property type="entry name" value="Crypto/Photolyase_FAD-like_sf"/>
</dbReference>
<evidence type="ECO:0000256" key="3">
    <source>
        <dbReference type="ARBA" id="ARBA00013149"/>
    </source>
</evidence>
<dbReference type="FunFam" id="1.10.579.10:FF:000003">
    <property type="entry name" value="Deoxyribodipyrimidine photo-lyase"/>
    <property type="match status" value="1"/>
</dbReference>
<protein>
    <recommendedName>
        <fullName evidence="4">Deoxyribodipyrimidine photo-lyase</fullName>
        <ecNumber evidence="3">4.1.99.3</ecNumber>
    </recommendedName>
    <alternativeName>
        <fullName evidence="8">DNA photolyase</fullName>
    </alternativeName>
    <alternativeName>
        <fullName evidence="11">Photoreactivating enzyme</fullName>
    </alternativeName>
</protein>
<dbReference type="Pfam" id="PF03441">
    <property type="entry name" value="FAD_binding_7"/>
    <property type="match status" value="1"/>
</dbReference>
<dbReference type="PROSITE" id="PS51645">
    <property type="entry name" value="PHR_CRY_ALPHA_BETA"/>
    <property type="match status" value="1"/>
</dbReference>
<feature type="binding site" evidence="12">
    <location>
        <position position="291"/>
    </location>
    <ligand>
        <name>FAD</name>
        <dbReference type="ChEBI" id="CHEBI:57692"/>
    </ligand>
</feature>
<feature type="site" description="Electron transfer via tryptophanyl radical" evidence="13">
    <location>
        <position position="326"/>
    </location>
</feature>
<dbReference type="NCBIfam" id="NF007955">
    <property type="entry name" value="PRK10674.1"/>
    <property type="match status" value="1"/>
</dbReference>
<feature type="site" description="Electron transfer via tryptophanyl radical" evidence="13">
    <location>
        <position position="402"/>
    </location>
</feature>
<dbReference type="InterPro" id="IPR036155">
    <property type="entry name" value="Crypto/Photolyase_N_sf"/>
</dbReference>
<keyword evidence="16" id="KW-0456">Lyase</keyword>
<evidence type="ECO:0000256" key="4">
    <source>
        <dbReference type="ARBA" id="ARBA00014046"/>
    </source>
</evidence>
<dbReference type="InterPro" id="IPR014729">
    <property type="entry name" value="Rossmann-like_a/b/a_fold"/>
</dbReference>
<keyword evidence="6 12" id="KW-0274">FAD</keyword>
<dbReference type="InterPro" id="IPR018394">
    <property type="entry name" value="DNA_photolyase_1_CS_C"/>
</dbReference>
<dbReference type="PRINTS" id="PR00147">
    <property type="entry name" value="DNAPHOTLYASE"/>
</dbReference>
<evidence type="ECO:0000256" key="6">
    <source>
        <dbReference type="ARBA" id="ARBA00022827"/>
    </source>
</evidence>
<dbReference type="Gene3D" id="3.40.50.620">
    <property type="entry name" value="HUPs"/>
    <property type="match status" value="1"/>
</dbReference>
<evidence type="ECO:0000256" key="5">
    <source>
        <dbReference type="ARBA" id="ARBA00022630"/>
    </source>
</evidence>
<feature type="binding site" evidence="12">
    <location>
        <begin position="294"/>
        <end position="301"/>
    </location>
    <ligand>
        <name>FAD</name>
        <dbReference type="ChEBI" id="CHEBI:57692"/>
    </ligand>
</feature>
<feature type="binding site" evidence="12">
    <location>
        <begin position="392"/>
        <end position="394"/>
    </location>
    <ligand>
        <name>FAD</name>
        <dbReference type="ChEBI" id="CHEBI:57692"/>
    </ligand>
</feature>
<comment type="similarity">
    <text evidence="14">Belongs to the DNA photolyase family.</text>
</comment>
<dbReference type="Proteomes" id="UP000243900">
    <property type="component" value="Unassembled WGS sequence"/>
</dbReference>
<dbReference type="AlphaFoldDB" id="A0A2P6AT84"/>